<feature type="transmembrane region" description="Helical" evidence="1">
    <location>
        <begin position="247"/>
        <end position="267"/>
    </location>
</feature>
<evidence type="ECO:0000256" key="1">
    <source>
        <dbReference type="SAM" id="Phobius"/>
    </source>
</evidence>
<feature type="transmembrane region" description="Helical" evidence="1">
    <location>
        <begin position="221"/>
        <end position="240"/>
    </location>
</feature>
<sequence>MPTTVGDVPQVRTELAAADHAGRLLMRWGIGRDRYRIAPGLYAIGRPDAHSEVLVSANYKLSFDMLRRELAGRNLWLLVLETYGVNVWCAAGKGTFGTEEIISRVRTVGLEQVVKHRRLIVPQLGAPGVAAHEVKRDCGFRVIYGPVRATDLPGFLDNDFQASAEMRRVRFSTFDRLVLTPVELTGLGKSTLYALLAVLLLGGIGPSIFSFDGLLHRGGGALLVFLAGLFSGAVVTPLLLPWLPWRAFAAKGALVGAVTALLMLLVWGPALGGANGLALLLAVPAVSSWYAMNFTGSSTYTSPSGVEKEMRRAIPFQAAALLIAAGCWLWAAF</sequence>
<dbReference type="NCBIfam" id="NF040863">
    <property type="entry name" value="HgcA_corrinoid"/>
    <property type="match status" value="1"/>
</dbReference>
<protein>
    <submittedName>
        <fullName evidence="3">Carbon monoxide dehydrogenase</fullName>
    </submittedName>
</protein>
<dbReference type="InterPro" id="IPR016041">
    <property type="entry name" value="Ac-CoA_synth_d_su_TIM-brl"/>
</dbReference>
<proteinExistence type="predicted"/>
<keyword evidence="1" id="KW-0812">Transmembrane</keyword>
<feature type="transmembrane region" description="Helical" evidence="1">
    <location>
        <begin position="273"/>
        <end position="292"/>
    </location>
</feature>
<reference evidence="3 4" key="1">
    <citation type="journal article" date="2018" name="Genome Announc.">
        <title>Genome Sequence of Geothermobacter sp. HR-1 Iron Reducer from the Loihi Seamount.</title>
        <authorList>
            <person name="Smith H."/>
            <person name="Abuyen K."/>
            <person name="Tremblay J."/>
            <person name="Savalia P."/>
            <person name="Perez-Rodriguez I."/>
            <person name="Emerson D."/>
            <person name="Tully B."/>
            <person name="Amend J."/>
        </authorList>
    </citation>
    <scope>NUCLEOTIDE SEQUENCE [LARGE SCALE GENOMIC DNA]</scope>
    <source>
        <strain evidence="3 4">HR-1</strain>
    </source>
</reference>
<dbReference type="Gene3D" id="3.40.50.11600">
    <property type="match status" value="1"/>
</dbReference>
<accession>A0A2K2H806</accession>
<comment type="caution">
    <text evidence="3">The sequence shown here is derived from an EMBL/GenBank/DDBJ whole genome shotgun (WGS) entry which is preliminary data.</text>
</comment>
<dbReference type="AlphaFoldDB" id="A0A2K2H806"/>
<gene>
    <name evidence="3" type="ORF">C2E25_12830</name>
</gene>
<organism evidence="3 4">
    <name type="scientific">Geothermobacter hydrogeniphilus</name>
    <dbReference type="NCBI Taxonomy" id="1969733"/>
    <lineage>
        <taxon>Bacteria</taxon>
        <taxon>Pseudomonadati</taxon>
        <taxon>Thermodesulfobacteriota</taxon>
        <taxon>Desulfuromonadia</taxon>
        <taxon>Desulfuromonadales</taxon>
        <taxon>Geothermobacteraceae</taxon>
        <taxon>Geothermobacter</taxon>
    </lineage>
</organism>
<dbReference type="Pfam" id="PF03599">
    <property type="entry name" value="CdhD"/>
    <property type="match status" value="1"/>
</dbReference>
<feature type="domain" description="CO dehydrogenase/acetyl-CoA synthase delta subunit TIM barrel" evidence="2">
    <location>
        <begin position="38"/>
        <end position="151"/>
    </location>
</feature>
<evidence type="ECO:0000259" key="2">
    <source>
        <dbReference type="Pfam" id="PF03599"/>
    </source>
</evidence>
<evidence type="ECO:0000313" key="3">
    <source>
        <dbReference type="EMBL" id="PNU19391.1"/>
    </source>
</evidence>
<dbReference type="Proteomes" id="UP000236340">
    <property type="component" value="Unassembled WGS sequence"/>
</dbReference>
<evidence type="ECO:0000313" key="4">
    <source>
        <dbReference type="Proteomes" id="UP000236340"/>
    </source>
</evidence>
<keyword evidence="1" id="KW-1133">Transmembrane helix</keyword>
<keyword evidence="1" id="KW-0472">Membrane</keyword>
<name>A0A2K2H806_9BACT</name>
<feature type="transmembrane region" description="Helical" evidence="1">
    <location>
        <begin position="192"/>
        <end position="209"/>
    </location>
</feature>
<feature type="transmembrane region" description="Helical" evidence="1">
    <location>
        <begin position="313"/>
        <end position="331"/>
    </location>
</feature>
<dbReference type="EMBL" id="PPFX01000032">
    <property type="protein sequence ID" value="PNU19391.1"/>
    <property type="molecule type" value="Genomic_DNA"/>
</dbReference>